<reference evidence="2 3" key="1">
    <citation type="submission" date="2021-02" db="EMBL/GenBank/DDBJ databases">
        <title>Genome assembly of Pseudopithomyces chartarum.</title>
        <authorList>
            <person name="Jauregui R."/>
            <person name="Singh J."/>
            <person name="Voisey C."/>
        </authorList>
    </citation>
    <scope>NUCLEOTIDE SEQUENCE [LARGE SCALE GENOMIC DNA]</scope>
    <source>
        <strain evidence="2 3">AGR01</strain>
    </source>
</reference>
<dbReference type="Proteomes" id="UP001280581">
    <property type="component" value="Unassembled WGS sequence"/>
</dbReference>
<feature type="region of interest" description="Disordered" evidence="1">
    <location>
        <begin position="90"/>
        <end position="129"/>
    </location>
</feature>
<evidence type="ECO:0000256" key="1">
    <source>
        <dbReference type="SAM" id="MobiDB-lite"/>
    </source>
</evidence>
<comment type="caution">
    <text evidence="2">The sequence shown here is derived from an EMBL/GenBank/DDBJ whole genome shotgun (WGS) entry which is preliminary data.</text>
</comment>
<protein>
    <submittedName>
        <fullName evidence="2">Uncharacterized protein</fullName>
    </submittedName>
</protein>
<gene>
    <name evidence="2" type="ORF">GRF29_103g1622721</name>
</gene>
<evidence type="ECO:0000313" key="3">
    <source>
        <dbReference type="Proteomes" id="UP001280581"/>
    </source>
</evidence>
<keyword evidence="3" id="KW-1185">Reference proteome</keyword>
<name>A0AAN6LUN8_9PLEO</name>
<organism evidence="2 3">
    <name type="scientific">Pseudopithomyces chartarum</name>
    <dbReference type="NCBI Taxonomy" id="1892770"/>
    <lineage>
        <taxon>Eukaryota</taxon>
        <taxon>Fungi</taxon>
        <taxon>Dikarya</taxon>
        <taxon>Ascomycota</taxon>
        <taxon>Pezizomycotina</taxon>
        <taxon>Dothideomycetes</taxon>
        <taxon>Pleosporomycetidae</taxon>
        <taxon>Pleosporales</taxon>
        <taxon>Massarineae</taxon>
        <taxon>Didymosphaeriaceae</taxon>
        <taxon>Pseudopithomyces</taxon>
    </lineage>
</organism>
<dbReference type="AlphaFoldDB" id="A0AAN6LUN8"/>
<sequence>MELKDKYEDCYGDKGERFAKGDAIAHASLVETLVKFNTGLVRIIAKFLHHDSKNSDLRLDYKSLTHLSDASRREALDSMHKLYQRLTLSQMQLVRKPSPKPDSDKKRRSSSRQRSQGPTVTRVAIKSPGSATQTQLAMLELVLLPHDLHDLDADALPLPSPQVPPSPGIHTRGSVSLSPICQTHRSSEETPPLIRHHPALEIQTRVHDYAADATGVLRSPQHAASSTASFFGWEPRGETEGGEGDPVDVYVCVG</sequence>
<evidence type="ECO:0000313" key="2">
    <source>
        <dbReference type="EMBL" id="KAK3207631.1"/>
    </source>
</evidence>
<accession>A0AAN6LUN8</accession>
<dbReference type="EMBL" id="WVTA01000009">
    <property type="protein sequence ID" value="KAK3207631.1"/>
    <property type="molecule type" value="Genomic_DNA"/>
</dbReference>
<proteinExistence type="predicted"/>